<name>A0A7V4TJM4_9BACT</name>
<evidence type="ECO:0000256" key="2">
    <source>
        <dbReference type="ARBA" id="ARBA00038358"/>
    </source>
</evidence>
<accession>A0A7V4TJM4</accession>
<dbReference type="InterPro" id="IPR052369">
    <property type="entry name" value="UG_Glycosaminoglycan_Hydrolase"/>
</dbReference>
<evidence type="ECO:0000256" key="3">
    <source>
        <dbReference type="PIRSR" id="PIRSR610905-1"/>
    </source>
</evidence>
<feature type="binding site" evidence="4">
    <location>
        <position position="224"/>
    </location>
    <ligand>
        <name>substrate</name>
    </ligand>
</feature>
<comment type="similarity">
    <text evidence="2">Belongs to the glycosyl hydrolase 88 family.</text>
</comment>
<dbReference type="PANTHER" id="PTHR36845">
    <property type="entry name" value="HYDROLASE, PUTATIVE (AFU_ORTHOLOGUE AFUA_7G05090)-RELATED"/>
    <property type="match status" value="1"/>
</dbReference>
<proteinExistence type="inferred from homology"/>
<dbReference type="Pfam" id="PF07470">
    <property type="entry name" value="Glyco_hydro_88"/>
    <property type="match status" value="1"/>
</dbReference>
<comment type="caution">
    <text evidence="5">The sequence shown here is derived from an EMBL/GenBank/DDBJ whole genome shotgun (WGS) entry which is preliminary data.</text>
</comment>
<protein>
    <submittedName>
        <fullName evidence="5">Glucuronyl hydrolase</fullName>
    </submittedName>
</protein>
<feature type="binding site" evidence="4">
    <location>
        <position position="212"/>
    </location>
    <ligand>
        <name>substrate</name>
    </ligand>
</feature>
<evidence type="ECO:0000256" key="4">
    <source>
        <dbReference type="PIRSR" id="PIRSR610905-2"/>
    </source>
</evidence>
<reference evidence="5" key="1">
    <citation type="journal article" date="2020" name="mSystems">
        <title>Genome- and Community-Level Interaction Insights into Carbon Utilization and Element Cycling Functions of Hydrothermarchaeota in Hydrothermal Sediment.</title>
        <authorList>
            <person name="Zhou Z."/>
            <person name="Liu Y."/>
            <person name="Xu W."/>
            <person name="Pan J."/>
            <person name="Luo Z.H."/>
            <person name="Li M."/>
        </authorList>
    </citation>
    <scope>NUCLEOTIDE SEQUENCE [LARGE SCALE GENOMIC DNA]</scope>
    <source>
        <strain evidence="5">SpSt-82</strain>
    </source>
</reference>
<feature type="active site" description="Nucleophile" evidence="3">
    <location>
        <position position="89"/>
    </location>
</feature>
<dbReference type="SUPFAM" id="SSF48208">
    <property type="entry name" value="Six-hairpin glycosidases"/>
    <property type="match status" value="1"/>
</dbReference>
<dbReference type="InterPro" id="IPR008928">
    <property type="entry name" value="6-hairpin_glycosidase_sf"/>
</dbReference>
<feature type="binding site" evidence="4">
    <location>
        <position position="228"/>
    </location>
    <ligand>
        <name>substrate</name>
    </ligand>
</feature>
<evidence type="ECO:0000256" key="1">
    <source>
        <dbReference type="ARBA" id="ARBA00022801"/>
    </source>
</evidence>
<dbReference type="GO" id="GO:0000272">
    <property type="term" value="P:polysaccharide catabolic process"/>
    <property type="evidence" value="ECO:0007669"/>
    <property type="project" value="TreeGrafter"/>
</dbReference>
<dbReference type="PANTHER" id="PTHR36845:SF1">
    <property type="entry name" value="HYDROLASE, PUTATIVE (AFU_ORTHOLOGUE AFUA_7G05090)-RELATED"/>
    <property type="match status" value="1"/>
</dbReference>
<feature type="binding site" evidence="4">
    <location>
        <position position="89"/>
    </location>
    <ligand>
        <name>substrate</name>
    </ligand>
</feature>
<dbReference type="EMBL" id="DTIY01000085">
    <property type="protein sequence ID" value="HGY40289.1"/>
    <property type="molecule type" value="Genomic_DNA"/>
</dbReference>
<dbReference type="GO" id="GO:0052757">
    <property type="term" value="F:chondroitin hydrolase activity"/>
    <property type="evidence" value="ECO:0007669"/>
    <property type="project" value="TreeGrafter"/>
</dbReference>
<dbReference type="InterPro" id="IPR012341">
    <property type="entry name" value="6hp_glycosidase-like_sf"/>
</dbReference>
<keyword evidence="1 5" id="KW-0378">Hydrolase</keyword>
<dbReference type="InterPro" id="IPR010905">
    <property type="entry name" value="Glyco_hydro_88"/>
</dbReference>
<feature type="binding site" evidence="4">
    <location>
        <position position="152"/>
    </location>
    <ligand>
        <name>substrate</name>
    </ligand>
</feature>
<sequence length="378" mass="43565">MDWQGITEFIISKKLERNLQKFFSSFPHVSENGVYSPLENIEWTAGFWTGILWLAYLSTKREEFRTTILSLLPSFADRLFWGRNTDTHDLGFLYFLSCVPGWEFLQYRSSFDVALSAAERLSKRFHPRGGYIQAFGEFPSEGEETETLVIVDSLMNLPLLYWAYRRTGCKQYMHIAIRHAQTIRSLLLREDGSTYQACRFRVPEEQPVWFGTLQGYNDTSCWSRGQAWAIYGFTLSYYYTGLESFLQSALRAAEYFLSHLPQDKICYWDLAFIDGSEPRDSSAAAIAASGLFELASIVALKDKERGSFLREEALNILHNLTIYCLAPDDSNHDGFLLHATYHLPQGLGIDESCIWGDYFYLEGLLKAQGAPFSLWYYR</sequence>
<dbReference type="Gene3D" id="1.50.10.10">
    <property type="match status" value="1"/>
</dbReference>
<feature type="active site" description="Proton donor" evidence="3">
    <location>
        <position position="152"/>
    </location>
</feature>
<gene>
    <name evidence="5" type="ORF">ENW11_10865</name>
</gene>
<evidence type="ECO:0000313" key="5">
    <source>
        <dbReference type="EMBL" id="HGY40289.1"/>
    </source>
</evidence>
<dbReference type="AlphaFoldDB" id="A0A7V4TJM4"/>
<organism evidence="5">
    <name type="scientific">Candidatus Caldatribacterium saccharofermentans</name>
    <dbReference type="NCBI Taxonomy" id="1454753"/>
    <lineage>
        <taxon>Bacteria</taxon>
        <taxon>Pseudomonadati</taxon>
        <taxon>Atribacterota</taxon>
        <taxon>Atribacteria</taxon>
        <taxon>Atribacterales</taxon>
        <taxon>Candidatus Caldatribacteriaceae</taxon>
        <taxon>Candidatus Caldatribacterium</taxon>
    </lineage>
</organism>